<keyword evidence="10" id="KW-0732">Signal</keyword>
<keyword evidence="16" id="KW-1185">Reference proteome</keyword>
<feature type="domain" description="TonB-dependent receptor plug" evidence="12">
    <location>
        <begin position="130"/>
        <end position="237"/>
    </location>
</feature>
<dbReference type="InterPro" id="IPR036942">
    <property type="entry name" value="Beta-barrel_TonB_sf"/>
</dbReference>
<dbReference type="Proteomes" id="UP000324870">
    <property type="component" value="Unassembled WGS sequence"/>
</dbReference>
<evidence type="ECO:0000256" key="5">
    <source>
        <dbReference type="ARBA" id="ARBA00023077"/>
    </source>
</evidence>
<keyword evidence="5 9" id="KW-0798">TonB box</keyword>
<evidence type="ECO:0000256" key="8">
    <source>
        <dbReference type="PROSITE-ProRule" id="PRU01360"/>
    </source>
</evidence>
<comment type="caution">
    <text evidence="13">The sequence shown here is derived from an EMBL/GenBank/DDBJ whole genome shotgun (WGS) entry which is preliminary data.</text>
</comment>
<feature type="domain" description="TonB-dependent receptor-like beta-barrel" evidence="11">
    <location>
        <begin position="407"/>
        <end position="998"/>
    </location>
</feature>
<dbReference type="InterPro" id="IPR008969">
    <property type="entry name" value="CarboxyPept-like_regulatory"/>
</dbReference>
<organism evidence="13 17">
    <name type="scientific">Alistipes finegoldii</name>
    <dbReference type="NCBI Taxonomy" id="214856"/>
    <lineage>
        <taxon>Bacteria</taxon>
        <taxon>Pseudomonadati</taxon>
        <taxon>Bacteroidota</taxon>
        <taxon>Bacteroidia</taxon>
        <taxon>Bacteroidales</taxon>
        <taxon>Rikenellaceae</taxon>
        <taxon>Alistipes</taxon>
    </lineage>
</organism>
<keyword evidence="6 8" id="KW-0472">Membrane</keyword>
<evidence type="ECO:0000256" key="3">
    <source>
        <dbReference type="ARBA" id="ARBA00022452"/>
    </source>
</evidence>
<comment type="similarity">
    <text evidence="8 9">Belongs to the TonB-dependent receptor family.</text>
</comment>
<evidence type="ECO:0000256" key="2">
    <source>
        <dbReference type="ARBA" id="ARBA00022448"/>
    </source>
</evidence>
<dbReference type="InterPro" id="IPR012910">
    <property type="entry name" value="Plug_dom"/>
</dbReference>
<dbReference type="EMBL" id="BQOL01000001">
    <property type="protein sequence ID" value="GKI18370.1"/>
    <property type="molecule type" value="Genomic_DNA"/>
</dbReference>
<dbReference type="GO" id="GO:0009279">
    <property type="term" value="C:cell outer membrane"/>
    <property type="evidence" value="ECO:0007669"/>
    <property type="project" value="UniProtKB-SubCell"/>
</dbReference>
<keyword evidence="7 8" id="KW-0998">Cell outer membrane</keyword>
<dbReference type="InterPro" id="IPR023996">
    <property type="entry name" value="TonB-dep_OMP_SusC/RagA"/>
</dbReference>
<proteinExistence type="inferred from homology"/>
<dbReference type="Pfam" id="PF13715">
    <property type="entry name" value="CarbopepD_reg_2"/>
    <property type="match status" value="1"/>
</dbReference>
<dbReference type="SUPFAM" id="SSF49464">
    <property type="entry name" value="Carboxypeptidase regulatory domain-like"/>
    <property type="match status" value="1"/>
</dbReference>
<name>A0A5B5VR78_9BACT</name>
<dbReference type="InterPro" id="IPR023997">
    <property type="entry name" value="TonB-dep_OMP_SusC/RagA_CS"/>
</dbReference>
<reference evidence="13" key="2">
    <citation type="submission" date="2022-01" db="EMBL/GenBank/DDBJ databases">
        <title>Novel bile acid biosynthetic pathways are enriched in the microbiome of centenarians.</title>
        <authorList>
            <person name="Sato Y."/>
            <person name="Atarashi K."/>
            <person name="Plichta R.D."/>
            <person name="Arai Y."/>
            <person name="Sasajima S."/>
            <person name="Kearney M.S."/>
            <person name="Suda W."/>
            <person name="Takeshita K."/>
            <person name="Sasaki T."/>
            <person name="Okamoto S."/>
            <person name="Skelly N.A."/>
            <person name="Okamura Y."/>
            <person name="Vlamakis H."/>
            <person name="Li Y."/>
            <person name="Tanoue T."/>
            <person name="Takei H."/>
            <person name="Nittono H."/>
            <person name="Narushima S."/>
            <person name="Irie J."/>
            <person name="Itoh H."/>
            <person name="Moriya K."/>
            <person name="Sugiura Y."/>
            <person name="Suematsu M."/>
            <person name="Moritoki N."/>
            <person name="Shibata S."/>
            <person name="Littman R.D."/>
            <person name="Fischbach A.M."/>
            <person name="Uwamino Y."/>
            <person name="Inoue T."/>
            <person name="Honda A."/>
            <person name="Hattori M."/>
            <person name="Murai T."/>
            <person name="Xavier J.R."/>
            <person name="Hirose N."/>
            <person name="Honda K."/>
        </authorList>
    </citation>
    <scope>NUCLEOTIDE SEQUENCE</scope>
    <source>
        <strain evidence="13">CE91-St16</strain>
    </source>
</reference>
<sequence>MTNFGHKIMLTVLVLLITPPLGFAAATVNASPLTQTSKVTVKGVVKDAAGAPLLGVTVIVKGTSVGTSTSIDGEYQIQCAADAELDFSFIGYETQTLPVANRTLLNVTLKEDAQLMDEVIVIGYGTTTRRRAVGAVDQIKSEAITERSVANLTQALQGTSPSLVIQQRSSDPADNQLNINIRGIGTMNNNEPLIVIDGLVSDNASFNKLNPSDIENVSVLKDAGTAAIYGSRAANGVLLVTTKKGKLNQAPTVELTAMVGWQQPEVLYTPVQGWQNATLLNISKANSGLAPAFTAEQIRDLKAHGNGTFYMDEILRTAMQQNYNVSVSGGGANTTYMISAGYYDQESNFEGPDYGRQRYNFRTNITTEYKRVKVTALLSYSHENSKTTTDGSTIANAMRIPTYYYYRQYDPVTGKYLLNDKLTDRNSLGLLEEGGYNKYRNDYVNANLSAEVKIIDGLKLRGVLGADIFADHRYTRTHEVMFYNTDAAGNPVGEGRSANNDNKSEDWNKRAYLINSQLMLDFDRTFGKHHVAALLGASNESYTSEANQISFKWADPDLGINGDGTEAVISGDGRSSVTPENTTRTSLTSVFGRAAYDYDNRYYAEFSFRYDGSSKFRSDLRWGFFPSVSLGWRLSQEAFMESYRDNVGDLKIRGSYGTLGNQSVGDYQYFTTYNVYSNTYAFNNVGVGGAGFQLGTDNLQWEVSKTFNVGFDASFFRGKLNLGFDYFNKHTTDILVKPQTPLILGTELQNYNAGEMRTQGWELTLSYALKKRDWSHFFQFNIGDSWNKVLKYEGFEDISGQEEFWRITREGLPFNSYYGYKTDGFFQSYDEIAHSAVPTGKSVKPGDVKFKDRNGDGTIDENDRYYLGNAFPRYTLGFTYNVAWKGIDLSIFLQGVLKRDMMVRGELIEPFHSNYGYTMYEHQLDFWTPTNTDARWPRLTDISDPSNQNNYRMGSDLYMFDGSYLRLKNIQLGYTLPERISMKFGVKRFKIYFNAQNLLTFSNCSFIDPESSEFGSNMNSGGANSGRNYPNLRYFGAGLNITF</sequence>
<dbReference type="Gene3D" id="2.60.40.1120">
    <property type="entry name" value="Carboxypeptidase-like, regulatory domain"/>
    <property type="match status" value="1"/>
</dbReference>
<evidence type="ECO:0000259" key="12">
    <source>
        <dbReference type="Pfam" id="PF07715"/>
    </source>
</evidence>
<dbReference type="InterPro" id="IPR039426">
    <property type="entry name" value="TonB-dep_rcpt-like"/>
</dbReference>
<evidence type="ECO:0000256" key="6">
    <source>
        <dbReference type="ARBA" id="ARBA00023136"/>
    </source>
</evidence>
<dbReference type="SUPFAM" id="SSF56935">
    <property type="entry name" value="Porins"/>
    <property type="match status" value="1"/>
</dbReference>
<gene>
    <name evidence="13" type="ORF">CE91St16_12780</name>
    <name evidence="14" type="ORF">F2A26_04250</name>
    <name evidence="15" type="ORF">RVH17_04000</name>
</gene>
<feature type="chain" id="PRO_5044618582" evidence="10">
    <location>
        <begin position="25"/>
        <end position="1043"/>
    </location>
</feature>
<keyword evidence="2 8" id="KW-0813">Transport</keyword>
<reference evidence="15" key="3">
    <citation type="submission" date="2023-10" db="EMBL/GenBank/DDBJ databases">
        <title>Genome Sequence of the Bacteria from From Gut Wall in Crohn's Disease.</title>
        <authorList>
            <person name="Rodriguez-Palacios A."/>
        </authorList>
    </citation>
    <scope>NUCLEOTIDE SEQUENCE</scope>
    <source>
        <strain evidence="15">CavFT-hAR58</strain>
    </source>
</reference>
<evidence type="ECO:0000313" key="17">
    <source>
        <dbReference type="Proteomes" id="UP001055105"/>
    </source>
</evidence>
<dbReference type="RefSeq" id="WP_009597799.1">
    <property type="nucleotide sequence ID" value="NZ_AP025581.1"/>
</dbReference>
<evidence type="ECO:0000256" key="4">
    <source>
        <dbReference type="ARBA" id="ARBA00022692"/>
    </source>
</evidence>
<dbReference type="EMBL" id="JAWDES010000004">
    <property type="protein sequence ID" value="MDU0259283.1"/>
    <property type="molecule type" value="Genomic_DNA"/>
</dbReference>
<keyword evidence="14" id="KW-0675">Receptor</keyword>
<evidence type="ECO:0000256" key="1">
    <source>
        <dbReference type="ARBA" id="ARBA00004571"/>
    </source>
</evidence>
<keyword evidence="4 8" id="KW-0812">Transmembrane</keyword>
<dbReference type="Proteomes" id="UP001055105">
    <property type="component" value="Unassembled WGS sequence"/>
</dbReference>
<evidence type="ECO:0000313" key="14">
    <source>
        <dbReference type="EMBL" id="KAA3160016.1"/>
    </source>
</evidence>
<evidence type="ECO:0000313" key="16">
    <source>
        <dbReference type="Proteomes" id="UP000324870"/>
    </source>
</evidence>
<accession>A0A5B5VR78</accession>
<comment type="subcellular location">
    <subcellularLocation>
        <location evidence="1 8">Cell outer membrane</location>
        <topology evidence="1 8">Multi-pass membrane protein</topology>
    </subcellularLocation>
</comment>
<dbReference type="NCBIfam" id="TIGR04057">
    <property type="entry name" value="SusC_RagA_signa"/>
    <property type="match status" value="1"/>
</dbReference>
<evidence type="ECO:0000256" key="10">
    <source>
        <dbReference type="SAM" id="SignalP"/>
    </source>
</evidence>
<dbReference type="NCBIfam" id="TIGR04056">
    <property type="entry name" value="OMP_RagA_SusC"/>
    <property type="match status" value="1"/>
</dbReference>
<reference evidence="14 16" key="1">
    <citation type="journal article" date="2019" name="Nat. Med.">
        <title>A library of human gut bacterial isolates paired with longitudinal multiomics data enables mechanistic microbiome research.</title>
        <authorList>
            <person name="Poyet M."/>
            <person name="Groussin M."/>
            <person name="Gibbons S.M."/>
            <person name="Avila-Pacheco J."/>
            <person name="Jiang X."/>
            <person name="Kearney S.M."/>
            <person name="Perrotta A.R."/>
            <person name="Berdy B."/>
            <person name="Zhao S."/>
            <person name="Lieberman T.D."/>
            <person name="Swanson P.K."/>
            <person name="Smith M."/>
            <person name="Roesemann S."/>
            <person name="Alexander J.E."/>
            <person name="Rich S.A."/>
            <person name="Livny J."/>
            <person name="Vlamakis H."/>
            <person name="Clish C."/>
            <person name="Bullock K."/>
            <person name="Deik A."/>
            <person name="Scott J."/>
            <person name="Pierce K.A."/>
            <person name="Xavier R.J."/>
            <person name="Alm E.J."/>
        </authorList>
    </citation>
    <scope>NUCLEOTIDE SEQUENCE [LARGE SCALE GENOMIC DNA]</scope>
    <source>
        <strain evidence="14 16">BIOML-A1</strain>
    </source>
</reference>
<evidence type="ECO:0000256" key="7">
    <source>
        <dbReference type="ARBA" id="ARBA00023237"/>
    </source>
</evidence>
<dbReference type="Gene3D" id="2.170.130.10">
    <property type="entry name" value="TonB-dependent receptor, plug domain"/>
    <property type="match status" value="1"/>
</dbReference>
<evidence type="ECO:0000259" key="11">
    <source>
        <dbReference type="Pfam" id="PF00593"/>
    </source>
</evidence>
<evidence type="ECO:0000313" key="15">
    <source>
        <dbReference type="EMBL" id="MDU0259283.1"/>
    </source>
</evidence>
<dbReference type="Proteomes" id="UP001181347">
    <property type="component" value="Unassembled WGS sequence"/>
</dbReference>
<feature type="signal peptide" evidence="10">
    <location>
        <begin position="1"/>
        <end position="24"/>
    </location>
</feature>
<dbReference type="EMBL" id="VVND01000004">
    <property type="protein sequence ID" value="KAA3160016.1"/>
    <property type="molecule type" value="Genomic_DNA"/>
</dbReference>
<dbReference type="Pfam" id="PF00593">
    <property type="entry name" value="TonB_dep_Rec_b-barrel"/>
    <property type="match status" value="1"/>
</dbReference>
<dbReference type="InterPro" id="IPR037066">
    <property type="entry name" value="Plug_dom_sf"/>
</dbReference>
<dbReference type="InterPro" id="IPR000531">
    <property type="entry name" value="Beta-barrel_TonB"/>
</dbReference>
<dbReference type="AlphaFoldDB" id="A0A5B5VR78"/>
<keyword evidence="3 8" id="KW-1134">Transmembrane beta strand</keyword>
<dbReference type="Gene3D" id="2.40.170.20">
    <property type="entry name" value="TonB-dependent receptor, beta-barrel domain"/>
    <property type="match status" value="1"/>
</dbReference>
<dbReference type="PROSITE" id="PS52016">
    <property type="entry name" value="TONB_DEPENDENT_REC_3"/>
    <property type="match status" value="1"/>
</dbReference>
<evidence type="ECO:0000256" key="9">
    <source>
        <dbReference type="RuleBase" id="RU003357"/>
    </source>
</evidence>
<protein>
    <submittedName>
        <fullName evidence="13">SusC/RagA family TonB-linked outer membrane protein</fullName>
    </submittedName>
    <submittedName>
        <fullName evidence="14">TonB-dependent receptor</fullName>
    </submittedName>
</protein>
<dbReference type="Pfam" id="PF07715">
    <property type="entry name" value="Plug"/>
    <property type="match status" value="1"/>
</dbReference>
<evidence type="ECO:0000313" key="13">
    <source>
        <dbReference type="EMBL" id="GKI18370.1"/>
    </source>
</evidence>